<dbReference type="AlphaFoldDB" id="A0A4V3H2N3"/>
<protein>
    <submittedName>
        <fullName evidence="1">Uncharacterized protein</fullName>
    </submittedName>
</protein>
<evidence type="ECO:0000313" key="1">
    <source>
        <dbReference type="EMBL" id="TDX84776.1"/>
    </source>
</evidence>
<gene>
    <name evidence="1" type="ORF">B0I22_2411</name>
</gene>
<evidence type="ECO:0000313" key="2">
    <source>
        <dbReference type="Proteomes" id="UP000295313"/>
    </source>
</evidence>
<dbReference type="OrthoDB" id="9788916at2"/>
<dbReference type="RefSeq" id="WP_133944882.1">
    <property type="nucleotide sequence ID" value="NZ_SOEO01000002.1"/>
</dbReference>
<dbReference type="EMBL" id="SOEO01000002">
    <property type="protein sequence ID" value="TDX84776.1"/>
    <property type="molecule type" value="Genomic_DNA"/>
</dbReference>
<dbReference type="Proteomes" id="UP000295313">
    <property type="component" value="Unassembled WGS sequence"/>
</dbReference>
<proteinExistence type="predicted"/>
<keyword evidence="2" id="KW-1185">Reference proteome</keyword>
<name>A0A4V3H2N3_9FLAO</name>
<reference evidence="1 2" key="1">
    <citation type="submission" date="2019-03" db="EMBL/GenBank/DDBJ databases">
        <title>Genomic Encyclopedia of Type Strains, Phase III (KMG-III): the genomes of soil and plant-associated and newly described type strains.</title>
        <authorList>
            <person name="Whitman W."/>
        </authorList>
    </citation>
    <scope>NUCLEOTIDE SEQUENCE [LARGE SCALE GENOMIC DNA]</scope>
    <source>
        <strain evidence="1 2">CGMCC 1.12802</strain>
    </source>
</reference>
<accession>A0A4V3H2N3</accession>
<sequence length="116" mass="14109">MFSLFRKSKPFEIENFALKLSLEWGKNFGKDISERLIKKFPELNIPQMESYTNLCKSVQDDCWNLVDYKGDSITVDELEKRLKDNVFHKYQWINKDNQRKLYSQFCYYFWKDGLLK</sequence>
<comment type="caution">
    <text evidence="1">The sequence shown here is derived from an EMBL/GenBank/DDBJ whole genome shotgun (WGS) entry which is preliminary data.</text>
</comment>
<organism evidence="1 2">
    <name type="scientific">Epilithonimonas xixisoli</name>
    <dbReference type="NCBI Taxonomy" id="1476462"/>
    <lineage>
        <taxon>Bacteria</taxon>
        <taxon>Pseudomonadati</taxon>
        <taxon>Bacteroidota</taxon>
        <taxon>Flavobacteriia</taxon>
        <taxon>Flavobacteriales</taxon>
        <taxon>Weeksellaceae</taxon>
        <taxon>Chryseobacterium group</taxon>
        <taxon>Epilithonimonas</taxon>
    </lineage>
</organism>